<comment type="caution">
    <text evidence="2">The sequence shown here is derived from an EMBL/GenBank/DDBJ whole genome shotgun (WGS) entry which is preliminary data.</text>
</comment>
<name>A0A832T4V5_PYRHR</name>
<keyword evidence="1" id="KW-0812">Transmembrane</keyword>
<protein>
    <submittedName>
        <fullName evidence="2">Uncharacterized protein</fullName>
    </submittedName>
</protein>
<keyword evidence="1" id="KW-1133">Transmembrane helix</keyword>
<evidence type="ECO:0000313" key="2">
    <source>
        <dbReference type="EMBL" id="HII60301.1"/>
    </source>
</evidence>
<gene>
    <name evidence="2" type="ORF">HA331_00775</name>
</gene>
<sequence length="110" mass="12852">MGLFRPEFDIEYYKTTEEIQSEKDYLLKGILLTSFVTLPYFLLGSFKALENPPDDTTGTVIILLFYLGAWARFVHKLYLWKKLNDRYKHLLLQEAIAKGVEIGMKKAKED</sequence>
<dbReference type="AlphaFoldDB" id="A0A832T4V5"/>
<evidence type="ECO:0000313" key="3">
    <source>
        <dbReference type="Proteomes" id="UP000617544"/>
    </source>
</evidence>
<organism evidence="2 3">
    <name type="scientific">Pyrococcus horikoshii</name>
    <dbReference type="NCBI Taxonomy" id="53953"/>
    <lineage>
        <taxon>Archaea</taxon>
        <taxon>Methanobacteriati</taxon>
        <taxon>Methanobacteriota</taxon>
        <taxon>Thermococci</taxon>
        <taxon>Thermococcales</taxon>
        <taxon>Thermococcaceae</taxon>
        <taxon>Pyrococcus</taxon>
    </lineage>
</organism>
<dbReference type="GeneID" id="1443621"/>
<proteinExistence type="predicted"/>
<dbReference type="EMBL" id="DUJN01000002">
    <property type="protein sequence ID" value="HII60301.1"/>
    <property type="molecule type" value="Genomic_DNA"/>
</dbReference>
<dbReference type="RefSeq" id="WP_010885385.1">
    <property type="nucleotide sequence ID" value="NZ_DUJN01000002.1"/>
</dbReference>
<evidence type="ECO:0000256" key="1">
    <source>
        <dbReference type="SAM" id="Phobius"/>
    </source>
</evidence>
<accession>A0A832T4V5</accession>
<keyword evidence="1" id="KW-0472">Membrane</keyword>
<feature type="transmembrane region" description="Helical" evidence="1">
    <location>
        <begin position="58"/>
        <end position="79"/>
    </location>
</feature>
<feature type="transmembrane region" description="Helical" evidence="1">
    <location>
        <begin position="25"/>
        <end position="46"/>
    </location>
</feature>
<reference evidence="2" key="1">
    <citation type="journal article" date="2020" name="bioRxiv">
        <title>A rank-normalized archaeal taxonomy based on genome phylogeny resolves widespread incomplete and uneven classifications.</title>
        <authorList>
            <person name="Rinke C."/>
            <person name="Chuvochina M."/>
            <person name="Mussig A.J."/>
            <person name="Chaumeil P.-A."/>
            <person name="Waite D.W."/>
            <person name="Whitman W.B."/>
            <person name="Parks D.H."/>
            <person name="Hugenholtz P."/>
        </authorList>
    </citation>
    <scope>NUCLEOTIDE SEQUENCE</scope>
    <source>
        <strain evidence="2">UBA8834</strain>
    </source>
</reference>
<dbReference type="Proteomes" id="UP000617544">
    <property type="component" value="Unassembled WGS sequence"/>
</dbReference>